<gene>
    <name evidence="1" type="ORF">S03H2_64015</name>
</gene>
<evidence type="ECO:0000313" key="1">
    <source>
        <dbReference type="EMBL" id="GAH76586.1"/>
    </source>
</evidence>
<dbReference type="AlphaFoldDB" id="X1I2G0"/>
<protein>
    <submittedName>
        <fullName evidence="1">Uncharacterized protein</fullName>
    </submittedName>
</protein>
<name>X1I2G0_9ZZZZ</name>
<proteinExistence type="predicted"/>
<sequence>MKDAEIERSNKLLSLISYDQESGFIKNMAIIESNNNQYLAVGIIKLCGLEAVEAVFGVDERNKIVRKLCQRIAEKYAQCCDIVTF</sequence>
<accession>X1I2G0</accession>
<comment type="caution">
    <text evidence="1">The sequence shown here is derived from an EMBL/GenBank/DDBJ whole genome shotgun (WGS) entry which is preliminary data.</text>
</comment>
<feature type="non-terminal residue" evidence="1">
    <location>
        <position position="85"/>
    </location>
</feature>
<reference evidence="1" key="1">
    <citation type="journal article" date="2014" name="Front. Microbiol.">
        <title>High frequency of phylogenetically diverse reductive dehalogenase-homologous genes in deep subseafloor sedimentary metagenomes.</title>
        <authorList>
            <person name="Kawai M."/>
            <person name="Futagami T."/>
            <person name="Toyoda A."/>
            <person name="Takaki Y."/>
            <person name="Nishi S."/>
            <person name="Hori S."/>
            <person name="Arai W."/>
            <person name="Tsubouchi T."/>
            <person name="Morono Y."/>
            <person name="Uchiyama I."/>
            <person name="Ito T."/>
            <person name="Fujiyama A."/>
            <person name="Inagaki F."/>
            <person name="Takami H."/>
        </authorList>
    </citation>
    <scope>NUCLEOTIDE SEQUENCE</scope>
    <source>
        <strain evidence="1">Expedition CK06-06</strain>
    </source>
</reference>
<organism evidence="1">
    <name type="scientific">marine sediment metagenome</name>
    <dbReference type="NCBI Taxonomy" id="412755"/>
    <lineage>
        <taxon>unclassified sequences</taxon>
        <taxon>metagenomes</taxon>
        <taxon>ecological metagenomes</taxon>
    </lineage>
</organism>
<dbReference type="EMBL" id="BARU01041532">
    <property type="protein sequence ID" value="GAH76586.1"/>
    <property type="molecule type" value="Genomic_DNA"/>
</dbReference>